<evidence type="ECO:0000259" key="1">
    <source>
        <dbReference type="Pfam" id="PF00646"/>
    </source>
</evidence>
<dbReference type="InterPro" id="IPR036047">
    <property type="entry name" value="F-box-like_dom_sf"/>
</dbReference>
<dbReference type="CDD" id="cd09917">
    <property type="entry name" value="F-box_SF"/>
    <property type="match status" value="1"/>
</dbReference>
<dbReference type="Proteomes" id="UP000756132">
    <property type="component" value="Chromosome 9"/>
</dbReference>
<evidence type="ECO:0000313" key="3">
    <source>
        <dbReference type="Proteomes" id="UP000756132"/>
    </source>
</evidence>
<evidence type="ECO:0000313" key="2">
    <source>
        <dbReference type="EMBL" id="UJO21985.1"/>
    </source>
</evidence>
<dbReference type="InterPro" id="IPR001810">
    <property type="entry name" value="F-box_dom"/>
</dbReference>
<name>A0A9Q8UTN2_PASFU</name>
<dbReference type="AlphaFoldDB" id="A0A9Q8UTN2"/>
<dbReference type="Pfam" id="PF00646">
    <property type="entry name" value="F-box"/>
    <property type="match status" value="1"/>
</dbReference>
<dbReference type="Gene3D" id="1.20.1280.50">
    <property type="match status" value="1"/>
</dbReference>
<dbReference type="OrthoDB" id="10548853at2759"/>
<dbReference type="KEGG" id="ffu:CLAFUR5_09704"/>
<dbReference type="GeneID" id="71989582"/>
<keyword evidence="3" id="KW-1185">Reference proteome</keyword>
<proteinExistence type="predicted"/>
<reference evidence="2" key="2">
    <citation type="journal article" date="2022" name="Microb. Genom.">
        <title>A chromosome-scale genome assembly of the tomato pathogen Cladosporium fulvum reveals a compartmentalized genome architecture and the presence of a dispensable chromosome.</title>
        <authorList>
            <person name="Zaccaron A.Z."/>
            <person name="Chen L.H."/>
            <person name="Samaras A."/>
            <person name="Stergiopoulos I."/>
        </authorList>
    </citation>
    <scope>NUCLEOTIDE SEQUENCE</scope>
    <source>
        <strain evidence="2">Race5_Kim</strain>
    </source>
</reference>
<gene>
    <name evidence="2" type="ORF">CLAFUR5_09704</name>
</gene>
<accession>A0A9Q8UTN2</accession>
<organism evidence="2 3">
    <name type="scientific">Passalora fulva</name>
    <name type="common">Tomato leaf mold</name>
    <name type="synonym">Cladosporium fulvum</name>
    <dbReference type="NCBI Taxonomy" id="5499"/>
    <lineage>
        <taxon>Eukaryota</taxon>
        <taxon>Fungi</taxon>
        <taxon>Dikarya</taxon>
        <taxon>Ascomycota</taxon>
        <taxon>Pezizomycotina</taxon>
        <taxon>Dothideomycetes</taxon>
        <taxon>Dothideomycetidae</taxon>
        <taxon>Mycosphaerellales</taxon>
        <taxon>Mycosphaerellaceae</taxon>
        <taxon>Fulvia</taxon>
    </lineage>
</organism>
<dbReference type="EMBL" id="CP090171">
    <property type="protein sequence ID" value="UJO21985.1"/>
    <property type="molecule type" value="Genomic_DNA"/>
</dbReference>
<sequence length="260" mass="28026">MAATKATLSTTELLEQILLHLPLRSVLRVQLVSHSWHATIHTSIKLQQALFLRPIPAVKTTKQQRPMQTVTLNDPCASVLATPTPSSLVNDILGLEGSAAGICTLSNPIPTALLEKKGTWHSMHLTQPPTPSSSSLLIGNFIALTATEATGLPRDRFIPSATPSVLESNHCTTRTLHGSFSRLGAVQLECASGLTIGTAAEAIAQLAEKFGRAEHKGRRLRFFWGSQVHANLMVDLLMEIAECVEEDVRRMRSSSGGARG</sequence>
<dbReference type="RefSeq" id="XP_047766351.1">
    <property type="nucleotide sequence ID" value="XM_047908852.1"/>
</dbReference>
<dbReference type="SUPFAM" id="SSF81383">
    <property type="entry name" value="F-box domain"/>
    <property type="match status" value="1"/>
</dbReference>
<protein>
    <recommendedName>
        <fullName evidence="1">F-box domain-containing protein</fullName>
    </recommendedName>
</protein>
<reference evidence="2" key="1">
    <citation type="submission" date="2021-12" db="EMBL/GenBank/DDBJ databases">
        <authorList>
            <person name="Zaccaron A."/>
            <person name="Stergiopoulos I."/>
        </authorList>
    </citation>
    <scope>NUCLEOTIDE SEQUENCE</scope>
    <source>
        <strain evidence="2">Race5_Kim</strain>
    </source>
</reference>
<feature type="domain" description="F-box" evidence="1">
    <location>
        <begin position="12"/>
        <end position="43"/>
    </location>
</feature>